<evidence type="ECO:0000256" key="1">
    <source>
        <dbReference type="SAM" id="MobiDB-lite"/>
    </source>
</evidence>
<name>A0A4U5NFB1_STECR</name>
<evidence type="ECO:0000313" key="2">
    <source>
        <dbReference type="EMBL" id="TKR81350.1"/>
    </source>
</evidence>
<reference evidence="2" key="2">
    <citation type="journal article" date="2015" name="Genome Biol.">
        <title>Comparative genomics of Steinernema reveals deeply conserved gene regulatory networks.</title>
        <authorList>
            <person name="Dillman A.R."/>
            <person name="Macchietto M."/>
            <person name="Porter C.F."/>
            <person name="Rogers A."/>
            <person name="Williams B."/>
            <person name="Antoshechkin I."/>
            <person name="Lee M.M."/>
            <person name="Goodwin Z."/>
            <person name="Lu X."/>
            <person name="Lewis E.E."/>
            <person name="Goodrich-Blair H."/>
            <person name="Stock S.P."/>
            <person name="Adams B.J."/>
            <person name="Sternberg P.W."/>
            <person name="Mortazavi A."/>
        </authorList>
    </citation>
    <scope>NUCLEOTIDE SEQUENCE [LARGE SCALE GENOMIC DNA]</scope>
    <source>
        <strain evidence="2">ALL</strain>
    </source>
</reference>
<reference evidence="2" key="1">
    <citation type="submission" date="2013-11" db="EMBL/GenBank/DDBJ databases">
        <authorList>
            <person name="Sternberg P."/>
            <person name="Dillman A."/>
            <person name="Macchietto M."/>
        </authorList>
    </citation>
    <scope>NUCLEOTIDE SEQUENCE</scope>
    <source>
        <strain evidence="2">ALL</strain>
    </source>
</reference>
<dbReference type="EMBL" id="AZBU02000004">
    <property type="protein sequence ID" value="TKR81350.1"/>
    <property type="molecule type" value="Genomic_DNA"/>
</dbReference>
<feature type="region of interest" description="Disordered" evidence="1">
    <location>
        <begin position="1"/>
        <end position="88"/>
    </location>
</feature>
<gene>
    <name evidence="2" type="ORF">L596_015233</name>
</gene>
<organism evidence="2">
    <name type="scientific">Steinernema carpocapsae</name>
    <name type="common">Entomopathogenic nematode</name>
    <dbReference type="NCBI Taxonomy" id="34508"/>
    <lineage>
        <taxon>Eukaryota</taxon>
        <taxon>Metazoa</taxon>
        <taxon>Ecdysozoa</taxon>
        <taxon>Nematoda</taxon>
        <taxon>Chromadorea</taxon>
        <taxon>Rhabditida</taxon>
        <taxon>Tylenchina</taxon>
        <taxon>Panagrolaimomorpha</taxon>
        <taxon>Strongyloidoidea</taxon>
        <taxon>Steinernematidae</taxon>
        <taxon>Steinernema</taxon>
    </lineage>
</organism>
<proteinExistence type="predicted"/>
<feature type="compositionally biased region" description="Basic and acidic residues" evidence="1">
    <location>
        <begin position="22"/>
        <end position="39"/>
    </location>
</feature>
<reference evidence="2" key="3">
    <citation type="journal article" date="2019" name="G3 (Bethesda)">
        <title>Hybrid Assembly of the Genome of the Entomopathogenic Nematode Steinernema carpocapsae Identifies the X-Chromosome.</title>
        <authorList>
            <person name="Serra L."/>
            <person name="Macchietto M."/>
            <person name="Macias-Munoz A."/>
            <person name="McGill C.J."/>
            <person name="Rodriguez I.M."/>
            <person name="Rodriguez B."/>
            <person name="Murad R."/>
            <person name="Mortazavi A."/>
        </authorList>
    </citation>
    <scope>NUCLEOTIDE SEQUENCE</scope>
    <source>
        <strain evidence="2">ALL</strain>
    </source>
</reference>
<comment type="caution">
    <text evidence="2">The sequence shown here is derived from an EMBL/GenBank/DDBJ whole genome shotgun (WGS) entry which is preliminary data.</text>
</comment>
<protein>
    <submittedName>
        <fullName evidence="2">Uncharacterized protein</fullName>
    </submittedName>
</protein>
<dbReference type="OrthoDB" id="5912142at2759"/>
<dbReference type="AlphaFoldDB" id="A0A4U5NFB1"/>
<accession>A0A4U5NFB1</accession>
<sequence>MSHTSPILSLFSRKKRINGAKSVDDIKTIANGRHEKKADSVSPPSPRKSFTERVKEHKNMRSPKKSQKEDGERRSHGRSNGISQRKAMSVDAIHQSQNDPAYLLEALETLAEEQPIVARSIPKHAAVKTRNHREKSMENCLFDSTVYDDMLSESLKVCDLLQDHLNECIVEVRAKSPDRCLFHEYSRPSTSASGTLPSSNGRIHSPLRTKLSFDAADESFSTSDDGSSSRITAIESPVFGMRKEVTPLNPLAPSTSPLRANAPPPLKSIVQYNC</sequence>
<feature type="compositionally biased region" description="Basic and acidic residues" evidence="1">
    <location>
        <begin position="49"/>
        <end position="59"/>
    </location>
</feature>